<dbReference type="Pfam" id="PF00962">
    <property type="entry name" value="A_deaminase"/>
    <property type="match status" value="1"/>
</dbReference>
<dbReference type="PANTHER" id="PTHR43114:SF6">
    <property type="entry name" value="ADENINE DEAMINASE"/>
    <property type="match status" value="1"/>
</dbReference>
<dbReference type="STRING" id="5286.A0A0K3CL68"/>
<proteinExistence type="inferred from homology"/>
<evidence type="ECO:0000256" key="2">
    <source>
        <dbReference type="ARBA" id="ARBA00022723"/>
    </source>
</evidence>
<feature type="binding site" evidence="7">
    <location>
        <position position="544"/>
    </location>
    <ligand>
        <name>Zn(2+)</name>
        <dbReference type="ChEBI" id="CHEBI:29105"/>
        <note>catalytic</note>
    </ligand>
</feature>
<feature type="region of interest" description="Disordered" evidence="8">
    <location>
        <begin position="489"/>
        <end position="535"/>
    </location>
</feature>
<feature type="compositionally biased region" description="Low complexity" evidence="8">
    <location>
        <begin position="437"/>
        <end position="458"/>
    </location>
</feature>
<feature type="binding site" evidence="7">
    <location>
        <position position="813"/>
    </location>
    <ligand>
        <name>Zn(2+)</name>
        <dbReference type="ChEBI" id="CHEBI:29105"/>
        <note>catalytic</note>
    </ligand>
</feature>
<dbReference type="InterPro" id="IPR006650">
    <property type="entry name" value="A/AMP_deam_AS"/>
</dbReference>
<accession>A0A0K3CL68</accession>
<organism evidence="10 11">
    <name type="scientific">Rhodotorula toruloides</name>
    <name type="common">Yeast</name>
    <name type="synonym">Rhodosporidium toruloides</name>
    <dbReference type="NCBI Taxonomy" id="5286"/>
    <lineage>
        <taxon>Eukaryota</taxon>
        <taxon>Fungi</taxon>
        <taxon>Dikarya</taxon>
        <taxon>Basidiomycota</taxon>
        <taxon>Pucciniomycotina</taxon>
        <taxon>Microbotryomycetes</taxon>
        <taxon>Sporidiobolales</taxon>
        <taxon>Sporidiobolaceae</taxon>
        <taxon>Rhodotorula</taxon>
    </lineage>
</organism>
<keyword evidence="4 7" id="KW-0862">Zinc</keyword>
<dbReference type="GO" id="GO:0009168">
    <property type="term" value="P:purine ribonucleoside monophosphate biosynthetic process"/>
    <property type="evidence" value="ECO:0007669"/>
    <property type="project" value="InterPro"/>
</dbReference>
<evidence type="ECO:0000256" key="8">
    <source>
        <dbReference type="SAM" id="MobiDB-lite"/>
    </source>
</evidence>
<dbReference type="InterPro" id="IPR006330">
    <property type="entry name" value="Ado/ade_deaminase"/>
</dbReference>
<name>A0A0K3CL68_RHOTO</name>
<feature type="domain" description="Adenosine deaminase" evidence="9">
    <location>
        <begin position="540"/>
        <end position="867"/>
    </location>
</feature>
<gene>
    <name evidence="10" type="primary">FGENESH: predicted gene_9.407</name>
    <name evidence="7" type="synonym">AAH1</name>
    <name evidence="10" type="ORF">BN2166_0050610</name>
</gene>
<dbReference type="GO" id="GO:0043103">
    <property type="term" value="P:hypoxanthine salvage"/>
    <property type="evidence" value="ECO:0007669"/>
    <property type="project" value="UniProtKB-UniRule"/>
</dbReference>
<dbReference type="EC" id="3.5.4.2" evidence="7"/>
<evidence type="ECO:0000256" key="4">
    <source>
        <dbReference type="ARBA" id="ARBA00022833"/>
    </source>
</evidence>
<feature type="compositionally biased region" description="Polar residues" evidence="8">
    <location>
        <begin position="7"/>
        <end position="18"/>
    </location>
</feature>
<dbReference type="GO" id="GO:0008270">
    <property type="term" value="F:zinc ion binding"/>
    <property type="evidence" value="ECO:0007669"/>
    <property type="project" value="UniProtKB-UniRule"/>
</dbReference>
<evidence type="ECO:0000259" key="9">
    <source>
        <dbReference type="Pfam" id="PF00962"/>
    </source>
</evidence>
<dbReference type="Gene3D" id="3.20.20.140">
    <property type="entry name" value="Metal-dependent hydrolases"/>
    <property type="match status" value="1"/>
</dbReference>
<keyword evidence="2 7" id="KW-0479">Metal-binding</keyword>
<sequence length="877" mass="95127">MPPIPNSFAQPSLPLTTSHAEEEPDLFEEQYSPTRERTAAYFREAVSEVQSVLYGGKGRDRDEIARVVGELYDGGAIFENPLTLARGKEAIANMFALLALVPGTMWSEMGDLTESRSAYDGNRLLVFTHTLHISLLPSLDSENAPHVGGGGGATATPSMRRSYSFFSLPSTPYPQTPSSSYPSCPPETPANETAHPGIFSKTHPAFSARDRWPSTSLLSALNPRTIASALTTLHLKLHTRLLFNEEGRIIAHEDLWGLKELVEGVFPIVGHLYAVNRQGIGWLAGLASRTLLRKQSASSEGKDEEARLIGLRSEAGTKGWSFRTPPPQLSGSTKTLYGAGAVQDGFGVVRRDEETLGATFIAGQRQALQEVLEFLQAILENPNRNAGAGTSMGVAPLAGGGGAVGPVDVARLINFICARQEALKAEEEDRDEDEANPPSSSSAAGPSYAPPRRAASEAPAPPSPLRAAGVGAAEEEEIEHLGAGIKRRWASSAGSGPAGSVVELSPPPPDPASSGEGGMEVEPMADMEGWDGRGERPLKRCEHHIHIEGTLEPKMLFALAERHNIALDSSMYSTIPALEERYRNFANLDDFLAYFNKAMDVLLDEEDFAALAFAYMQRVHADGLVHAEVFFDPQAHTGRGVALSVVVNGLKKGLKQGELEFGISTELIMCFVKHLPVESALEAVAEMKPFVEKGDVIGLGADSSEKNNPPSKFAAVYSLARELHFPRLTMHSGEEGPADWVRQTVFDLGINRVDHGFHAADDEKLLEELARRETFLTLCPLSNVRLQVTPEGVHQSPIPLLLAKGVKFSLNSDDPAYFGGYILDNYLAVHAAFNFPKSTWRRIAQNGIDGSWCSDARKAELSERLEEVMQQWEGKEI</sequence>
<comment type="similarity">
    <text evidence="7">Belongs to the metallo-dependent hydrolases superfamily. Adenosine and AMP deaminases family. Adenine deaminase type 2 subfamily.</text>
</comment>
<protein>
    <recommendedName>
        <fullName evidence="7">Adenine deaminase</fullName>
        <shortName evidence="7">ADE</shortName>
        <ecNumber evidence="7">3.5.4.2</ecNumber>
    </recommendedName>
    <alternativeName>
        <fullName evidence="7">Adenine aminohydrolase</fullName>
        <shortName evidence="7">AAH</shortName>
    </alternativeName>
</protein>
<comment type="function">
    <text evidence="7">Catalyzes the hydrolytic deamination of adenine to hypoxanthine. Plays an important role in the purine salvage pathway and in nitrogen catabolism.</text>
</comment>
<feature type="binding site" evidence="7">
    <location>
        <position position="814"/>
    </location>
    <ligand>
        <name>substrate</name>
    </ligand>
</feature>
<dbReference type="InterPro" id="IPR032466">
    <property type="entry name" value="Metal_Hydrolase"/>
</dbReference>
<dbReference type="GO" id="GO:0006146">
    <property type="term" value="P:adenine catabolic process"/>
    <property type="evidence" value="ECO:0007669"/>
    <property type="project" value="UniProtKB-UniRule"/>
</dbReference>
<evidence type="ECO:0000313" key="10">
    <source>
        <dbReference type="EMBL" id="CTR09200.1"/>
    </source>
</evidence>
<keyword evidence="1 7" id="KW-0963">Cytoplasm</keyword>
<comment type="subcellular location">
    <subcellularLocation>
        <location evidence="7">Cytoplasm</location>
    </subcellularLocation>
    <subcellularLocation>
        <location evidence="7">Nucleus</location>
    </subcellularLocation>
</comment>
<dbReference type="GO" id="GO:0005829">
    <property type="term" value="C:cytosol"/>
    <property type="evidence" value="ECO:0007669"/>
    <property type="project" value="TreeGrafter"/>
</dbReference>
<comment type="cofactor">
    <cofactor evidence="7">
        <name>Zn(2+)</name>
        <dbReference type="ChEBI" id="CHEBI:29105"/>
    </cofactor>
    <text evidence="7">Binds 1 zinc ion per subunit.</text>
</comment>
<evidence type="ECO:0000256" key="6">
    <source>
        <dbReference type="ARBA" id="ARBA00023242"/>
    </source>
</evidence>
<feature type="region of interest" description="Disordered" evidence="8">
    <location>
        <begin position="424"/>
        <end position="474"/>
    </location>
</feature>
<dbReference type="GO" id="GO:0000034">
    <property type="term" value="F:adenine deaminase activity"/>
    <property type="evidence" value="ECO:0007669"/>
    <property type="project" value="UniProtKB-UniRule"/>
</dbReference>
<evidence type="ECO:0000256" key="5">
    <source>
        <dbReference type="ARBA" id="ARBA00023080"/>
    </source>
</evidence>
<keyword evidence="5 7" id="KW-0546">Nucleotide metabolism</keyword>
<dbReference type="Proteomes" id="UP000199069">
    <property type="component" value="Unassembled WGS sequence"/>
</dbReference>
<evidence type="ECO:0000313" key="11">
    <source>
        <dbReference type="Proteomes" id="UP000199069"/>
    </source>
</evidence>
<evidence type="ECO:0000256" key="3">
    <source>
        <dbReference type="ARBA" id="ARBA00022801"/>
    </source>
</evidence>
<dbReference type="NCBIfam" id="TIGR01430">
    <property type="entry name" value="aden_deam"/>
    <property type="match status" value="1"/>
</dbReference>
<feature type="binding site" evidence="7">
    <location>
        <position position="546"/>
    </location>
    <ligand>
        <name>Zn(2+)</name>
        <dbReference type="ChEBI" id="CHEBI:29105"/>
        <note>catalytic</note>
    </ligand>
</feature>
<feature type="site" description="Important for catalytic activity" evidence="7">
    <location>
        <position position="755"/>
    </location>
</feature>
<dbReference type="InterPro" id="IPR028892">
    <property type="entry name" value="ADE"/>
</dbReference>
<dbReference type="InterPro" id="IPR001365">
    <property type="entry name" value="A_deaminase_dom"/>
</dbReference>
<reference evidence="10 11" key="1">
    <citation type="submission" date="2015-07" db="EMBL/GenBank/DDBJ databases">
        <authorList>
            <person name="Cajimat M.N.B."/>
            <person name="Milazzo M.L."/>
            <person name="Fulhorst C.F."/>
        </authorList>
    </citation>
    <scope>NUCLEOTIDE SEQUENCE [LARGE SCALE GENOMIC DNA]</scope>
    <source>
        <strain evidence="10">Single colony</strain>
    </source>
</reference>
<keyword evidence="6 7" id="KW-0539">Nucleus</keyword>
<keyword evidence="3 7" id="KW-0378">Hydrolase</keyword>
<feature type="binding site" evidence="7">
    <location>
        <position position="731"/>
    </location>
    <ligand>
        <name>Zn(2+)</name>
        <dbReference type="ChEBI" id="CHEBI:29105"/>
        <note>catalytic</note>
    </ligand>
</feature>
<dbReference type="PROSITE" id="PS00485">
    <property type="entry name" value="A_DEAMINASE"/>
    <property type="match status" value="1"/>
</dbReference>
<dbReference type="SUPFAM" id="SSF51556">
    <property type="entry name" value="Metallo-dependent hydrolases"/>
    <property type="match status" value="1"/>
</dbReference>
<feature type="active site" description="Proton donor" evidence="7">
    <location>
        <position position="734"/>
    </location>
</feature>
<comment type="catalytic activity">
    <reaction evidence="7">
        <text>adenine + H2O + H(+) = hypoxanthine + NH4(+)</text>
        <dbReference type="Rhea" id="RHEA:23688"/>
        <dbReference type="ChEBI" id="CHEBI:15377"/>
        <dbReference type="ChEBI" id="CHEBI:15378"/>
        <dbReference type="ChEBI" id="CHEBI:16708"/>
        <dbReference type="ChEBI" id="CHEBI:17368"/>
        <dbReference type="ChEBI" id="CHEBI:28938"/>
        <dbReference type="EC" id="3.5.4.2"/>
    </reaction>
</comment>
<dbReference type="PANTHER" id="PTHR43114">
    <property type="entry name" value="ADENINE DEAMINASE"/>
    <property type="match status" value="1"/>
</dbReference>
<feature type="region of interest" description="Disordered" evidence="8">
    <location>
        <begin position="1"/>
        <end position="32"/>
    </location>
</feature>
<dbReference type="GO" id="GO:0009117">
    <property type="term" value="P:nucleotide metabolic process"/>
    <property type="evidence" value="ECO:0007669"/>
    <property type="project" value="UniProtKB-KW"/>
</dbReference>
<dbReference type="HAMAP" id="MF_01962">
    <property type="entry name" value="Adenine_deaminase"/>
    <property type="match status" value="1"/>
</dbReference>
<keyword evidence="11" id="KW-1185">Reference proteome</keyword>
<dbReference type="GO" id="GO:0005634">
    <property type="term" value="C:nucleus"/>
    <property type="evidence" value="ECO:0007669"/>
    <property type="project" value="UniProtKB-SubCell"/>
</dbReference>
<evidence type="ECO:0000256" key="1">
    <source>
        <dbReference type="ARBA" id="ARBA00022490"/>
    </source>
</evidence>
<evidence type="ECO:0000256" key="7">
    <source>
        <dbReference type="HAMAP-Rule" id="MF_03145"/>
    </source>
</evidence>
<dbReference type="AlphaFoldDB" id="A0A0K3CL68"/>
<feature type="compositionally biased region" description="Low complexity" evidence="8">
    <location>
        <begin position="490"/>
        <end position="500"/>
    </location>
</feature>
<dbReference type="EMBL" id="CWKI01000009">
    <property type="protein sequence ID" value="CTR09200.1"/>
    <property type="molecule type" value="Genomic_DNA"/>
</dbReference>